<feature type="region of interest" description="Disordered" evidence="1">
    <location>
        <begin position="1"/>
        <end position="78"/>
    </location>
</feature>
<comment type="caution">
    <text evidence="2">The sequence shown here is derived from an EMBL/GenBank/DDBJ whole genome shotgun (WGS) entry which is preliminary data.</text>
</comment>
<feature type="compositionally biased region" description="Acidic residues" evidence="1">
    <location>
        <begin position="33"/>
        <end position="43"/>
    </location>
</feature>
<accession>A0A1Q9CHV1</accession>
<reference evidence="2 3" key="1">
    <citation type="submission" date="2016-02" db="EMBL/GenBank/DDBJ databases">
        <title>Genome analysis of coral dinoflagellate symbionts highlights evolutionary adaptations to a symbiotic lifestyle.</title>
        <authorList>
            <person name="Aranda M."/>
            <person name="Li Y."/>
            <person name="Liew Y.J."/>
            <person name="Baumgarten S."/>
            <person name="Simakov O."/>
            <person name="Wilson M."/>
            <person name="Piel J."/>
            <person name="Ashoor H."/>
            <person name="Bougouffa S."/>
            <person name="Bajic V.B."/>
            <person name="Ryu T."/>
            <person name="Ravasi T."/>
            <person name="Bayer T."/>
            <person name="Micklem G."/>
            <person name="Kim H."/>
            <person name="Bhak J."/>
            <person name="Lajeunesse T.C."/>
            <person name="Voolstra C.R."/>
        </authorList>
    </citation>
    <scope>NUCLEOTIDE SEQUENCE [LARGE SCALE GENOMIC DNA]</scope>
    <source>
        <strain evidence="2 3">CCMP2467</strain>
    </source>
</reference>
<dbReference type="AlphaFoldDB" id="A0A1Q9CHV1"/>
<gene>
    <name evidence="2" type="ORF">AK812_SmicGene36833</name>
</gene>
<dbReference type="EMBL" id="LSRX01001186">
    <property type="protein sequence ID" value="OLP82513.1"/>
    <property type="molecule type" value="Genomic_DNA"/>
</dbReference>
<evidence type="ECO:0000313" key="3">
    <source>
        <dbReference type="Proteomes" id="UP000186817"/>
    </source>
</evidence>
<evidence type="ECO:0000313" key="2">
    <source>
        <dbReference type="EMBL" id="OLP82513.1"/>
    </source>
</evidence>
<organism evidence="2 3">
    <name type="scientific">Symbiodinium microadriaticum</name>
    <name type="common">Dinoflagellate</name>
    <name type="synonym">Zooxanthella microadriatica</name>
    <dbReference type="NCBI Taxonomy" id="2951"/>
    <lineage>
        <taxon>Eukaryota</taxon>
        <taxon>Sar</taxon>
        <taxon>Alveolata</taxon>
        <taxon>Dinophyceae</taxon>
        <taxon>Suessiales</taxon>
        <taxon>Symbiodiniaceae</taxon>
        <taxon>Symbiodinium</taxon>
    </lineage>
</organism>
<dbReference type="Proteomes" id="UP000186817">
    <property type="component" value="Unassembled WGS sequence"/>
</dbReference>
<name>A0A1Q9CHV1_SYMMI</name>
<keyword evidence="3" id="KW-1185">Reference proteome</keyword>
<evidence type="ECO:0000256" key="1">
    <source>
        <dbReference type="SAM" id="MobiDB-lite"/>
    </source>
</evidence>
<protein>
    <submittedName>
        <fullName evidence="2">Uncharacterized protein</fullName>
    </submittedName>
</protein>
<sequence length="78" mass="8546">MVGEDIAAVPGGYRQDDDEDDDDHNAAQAPEELPIDDFSDYEDDAHARRSSLADLEEQDWSKVSKGVRPAEGASPEEV</sequence>
<proteinExistence type="predicted"/>